<evidence type="ECO:0000313" key="16">
    <source>
        <dbReference type="EMBL" id="SFF57122.1"/>
    </source>
</evidence>
<dbReference type="PROSITE" id="PS50903">
    <property type="entry name" value="RUBREDOXIN_LIKE"/>
    <property type="match status" value="1"/>
</dbReference>
<feature type="transmembrane region" description="Helical" evidence="14">
    <location>
        <begin position="87"/>
        <end position="108"/>
    </location>
</feature>
<feature type="transmembrane region" description="Helical" evidence="14">
    <location>
        <begin position="20"/>
        <end position="40"/>
    </location>
</feature>
<dbReference type="RefSeq" id="WP_091534403.1">
    <property type="nucleotide sequence ID" value="NZ_FOOC01000009.1"/>
</dbReference>
<evidence type="ECO:0000256" key="11">
    <source>
        <dbReference type="ARBA" id="ARBA00023004"/>
    </source>
</evidence>
<evidence type="ECO:0000256" key="10">
    <source>
        <dbReference type="ARBA" id="ARBA00023002"/>
    </source>
</evidence>
<dbReference type="Pfam" id="PF00301">
    <property type="entry name" value="Rubredoxin"/>
    <property type="match status" value="1"/>
</dbReference>
<dbReference type="OrthoDB" id="4759734at2"/>
<feature type="domain" description="Rubredoxin-like" evidence="15">
    <location>
        <begin position="418"/>
        <end position="470"/>
    </location>
</feature>
<keyword evidence="12 16" id="KW-0503">Monooxygenase</keyword>
<dbReference type="Proteomes" id="UP000199771">
    <property type="component" value="Unassembled WGS sequence"/>
</dbReference>
<evidence type="ECO:0000256" key="6">
    <source>
        <dbReference type="ARBA" id="ARBA00022692"/>
    </source>
</evidence>
<keyword evidence="17" id="KW-1185">Reference proteome</keyword>
<keyword evidence="6 14" id="KW-0812">Transmembrane</keyword>
<evidence type="ECO:0000256" key="14">
    <source>
        <dbReference type="SAM" id="Phobius"/>
    </source>
</evidence>
<evidence type="ECO:0000313" key="17">
    <source>
        <dbReference type="Proteomes" id="UP000199771"/>
    </source>
</evidence>
<dbReference type="CDD" id="cd03512">
    <property type="entry name" value="Alkane-hydroxylase"/>
    <property type="match status" value="1"/>
</dbReference>
<evidence type="ECO:0000256" key="9">
    <source>
        <dbReference type="ARBA" id="ARBA00022989"/>
    </source>
</evidence>
<proteinExistence type="inferred from homology"/>
<dbReference type="STRING" id="1076937.SAMN04488120_10978"/>
<dbReference type="PRINTS" id="PR00163">
    <property type="entry name" value="RUBREDOXIN"/>
</dbReference>
<dbReference type="PROSITE" id="PS00202">
    <property type="entry name" value="RUBREDOXIN"/>
    <property type="match status" value="1"/>
</dbReference>
<keyword evidence="3" id="KW-0813">Transport</keyword>
<evidence type="ECO:0000256" key="8">
    <source>
        <dbReference type="ARBA" id="ARBA00022982"/>
    </source>
</evidence>
<comment type="similarity">
    <text evidence="2">Belongs to the fatty acid desaturase type 1 family. AlkB subfamily.</text>
</comment>
<keyword evidence="4" id="KW-1003">Cell membrane</keyword>
<dbReference type="Pfam" id="PF00487">
    <property type="entry name" value="FA_desaturase"/>
    <property type="match status" value="1"/>
</dbReference>
<dbReference type="InterPro" id="IPR005804">
    <property type="entry name" value="FA_desaturase_dom"/>
</dbReference>
<comment type="subcellular location">
    <subcellularLocation>
        <location evidence="1">Cell inner membrane</location>
        <topology evidence="1">Multi-pass membrane protein</topology>
    </subcellularLocation>
</comment>
<evidence type="ECO:0000256" key="7">
    <source>
        <dbReference type="ARBA" id="ARBA00022723"/>
    </source>
</evidence>
<evidence type="ECO:0000256" key="4">
    <source>
        <dbReference type="ARBA" id="ARBA00022475"/>
    </source>
</evidence>
<evidence type="ECO:0000256" key="2">
    <source>
        <dbReference type="ARBA" id="ARBA00010823"/>
    </source>
</evidence>
<dbReference type="PANTHER" id="PTHR38674">
    <property type="entry name" value="ALKANE 1-MONOOXYGENASE 1"/>
    <property type="match status" value="1"/>
</dbReference>
<dbReference type="GO" id="GO:0004497">
    <property type="term" value="F:monooxygenase activity"/>
    <property type="evidence" value="ECO:0007669"/>
    <property type="project" value="UniProtKB-KW"/>
</dbReference>
<dbReference type="CDD" id="cd00730">
    <property type="entry name" value="rubredoxin"/>
    <property type="match status" value="1"/>
</dbReference>
<evidence type="ECO:0000259" key="15">
    <source>
        <dbReference type="PROSITE" id="PS50903"/>
    </source>
</evidence>
<feature type="transmembrane region" description="Helical" evidence="14">
    <location>
        <begin position="115"/>
        <end position="135"/>
    </location>
</feature>
<dbReference type="InterPro" id="IPR024935">
    <property type="entry name" value="Rubredoxin_dom"/>
</dbReference>
<keyword evidence="8" id="KW-0249">Electron transport</keyword>
<evidence type="ECO:0000256" key="12">
    <source>
        <dbReference type="ARBA" id="ARBA00023033"/>
    </source>
</evidence>
<dbReference type="GO" id="GO:0006629">
    <property type="term" value="P:lipid metabolic process"/>
    <property type="evidence" value="ECO:0007669"/>
    <property type="project" value="InterPro"/>
</dbReference>
<keyword evidence="7" id="KW-0479">Metal-binding</keyword>
<sequence>MSHLTTAGLPGDTAWTDTKRYAWLLSPALPVMALIALVLAQVTGNGLWLWAMPVVFYVLVPLLDWLIGADACNPPERAVPALEADPYYRWIVYAYIPTQYAVTLYGSWLAVNGGYAGWALIGLVLTVGLINGVGINTAHELGHKTNALERWLAKITLAPVAYGHFFIEHNKGHHKHVATPEDPASARMGESFWAFLPRTVIGSLRSAWRIERARLQRDRKPVFSHHNEILQAFAMTLLLFAAITLWLGPWALPFLIAQAAYGASLLEVVNYLEHYGLLRQKDASGRYERCQPQHSWNSNHVVTNLLLYQLQRHSDHHANPTRRYQSLRNFDDSPQLPSGYASMILIAYVPPLWFRLMDPRVVRHYGGDLTRANLHPPRRAQLLRRWMGRDQAQGPAPADLAGTASPANAAPLPQAADTLAHQCPNCGYVYDPAVGCPREGYPPGTPWSSLPDDWSCPDCAVRDKIDFVTLPASRRCATAV</sequence>
<dbReference type="InterPro" id="IPR018527">
    <property type="entry name" value="Rubredoxin_Fe_BS"/>
</dbReference>
<keyword evidence="9 14" id="KW-1133">Transmembrane helix</keyword>
<evidence type="ECO:0000256" key="3">
    <source>
        <dbReference type="ARBA" id="ARBA00022448"/>
    </source>
</evidence>
<dbReference type="InterPro" id="IPR033885">
    <property type="entry name" value="AlkB/XylM"/>
</dbReference>
<dbReference type="AlphaFoldDB" id="A0A1I2JQP9"/>
<feature type="transmembrane region" description="Helical" evidence="14">
    <location>
        <begin position="229"/>
        <end position="248"/>
    </location>
</feature>
<dbReference type="EMBL" id="FOOC01000009">
    <property type="protein sequence ID" value="SFF57122.1"/>
    <property type="molecule type" value="Genomic_DNA"/>
</dbReference>
<dbReference type="SUPFAM" id="SSF57802">
    <property type="entry name" value="Rubredoxin-like"/>
    <property type="match status" value="1"/>
</dbReference>
<keyword evidence="5" id="KW-0997">Cell inner membrane</keyword>
<accession>A0A1I2JQP9</accession>
<dbReference type="InterPro" id="IPR024934">
    <property type="entry name" value="Rubredoxin-like_dom"/>
</dbReference>
<keyword evidence="11" id="KW-0408">Iron</keyword>
<keyword evidence="13 14" id="KW-0472">Membrane</keyword>
<evidence type="ECO:0000256" key="1">
    <source>
        <dbReference type="ARBA" id="ARBA00004429"/>
    </source>
</evidence>
<gene>
    <name evidence="16" type="ORF">SAMN04488120_10978</name>
</gene>
<dbReference type="GO" id="GO:0005506">
    <property type="term" value="F:iron ion binding"/>
    <property type="evidence" value="ECO:0007669"/>
    <property type="project" value="InterPro"/>
</dbReference>
<reference evidence="16 17" key="1">
    <citation type="submission" date="2016-10" db="EMBL/GenBank/DDBJ databases">
        <authorList>
            <person name="de Groot N.N."/>
        </authorList>
    </citation>
    <scope>NUCLEOTIDE SEQUENCE [LARGE SCALE GENOMIC DNA]</scope>
    <source>
        <strain evidence="16 17">DSM 23609</strain>
    </source>
</reference>
<protein>
    <submittedName>
        <fullName evidence="16">Alkane 1-monooxygenase</fullName>
    </submittedName>
</protein>
<dbReference type="GO" id="GO:0005886">
    <property type="term" value="C:plasma membrane"/>
    <property type="evidence" value="ECO:0007669"/>
    <property type="project" value="UniProtKB-SubCell"/>
</dbReference>
<evidence type="ECO:0000256" key="5">
    <source>
        <dbReference type="ARBA" id="ARBA00022519"/>
    </source>
</evidence>
<dbReference type="Gene3D" id="2.20.28.10">
    <property type="match status" value="1"/>
</dbReference>
<evidence type="ECO:0000256" key="13">
    <source>
        <dbReference type="ARBA" id="ARBA00023136"/>
    </source>
</evidence>
<dbReference type="PANTHER" id="PTHR38674:SF1">
    <property type="entry name" value="ALKANE 1-MONOOXYGENASE 1"/>
    <property type="match status" value="1"/>
</dbReference>
<feature type="transmembrane region" description="Helical" evidence="14">
    <location>
        <begin position="47"/>
        <end position="67"/>
    </location>
</feature>
<keyword evidence="10" id="KW-0560">Oxidoreductase</keyword>
<organism evidence="16 17">
    <name type="scientific">Fontimonas thermophila</name>
    <dbReference type="NCBI Taxonomy" id="1076937"/>
    <lineage>
        <taxon>Bacteria</taxon>
        <taxon>Pseudomonadati</taxon>
        <taxon>Pseudomonadota</taxon>
        <taxon>Gammaproteobacteria</taxon>
        <taxon>Nevskiales</taxon>
        <taxon>Nevskiaceae</taxon>
        <taxon>Fontimonas</taxon>
    </lineage>
</organism>
<name>A0A1I2JQP9_9GAMM</name>